<evidence type="ECO:0000313" key="4">
    <source>
        <dbReference type="Proteomes" id="UP000763088"/>
    </source>
</evidence>
<feature type="domain" description="Methyltransferase type 11" evidence="2">
    <location>
        <begin position="50"/>
        <end position="148"/>
    </location>
</feature>
<dbReference type="PANTHER" id="PTHR44068">
    <property type="entry name" value="ZGC:194242"/>
    <property type="match status" value="1"/>
</dbReference>
<reference evidence="3" key="1">
    <citation type="submission" date="2019-04" db="EMBL/GenBank/DDBJ databases">
        <title>Evolution of Biomass-Degrading Anaerobic Consortia Revealed by Metagenomics.</title>
        <authorList>
            <person name="Peng X."/>
        </authorList>
    </citation>
    <scope>NUCLEOTIDE SEQUENCE</scope>
    <source>
        <strain evidence="3">SIG141</strain>
    </source>
</reference>
<evidence type="ECO:0000313" key="3">
    <source>
        <dbReference type="EMBL" id="MBE6265788.1"/>
    </source>
</evidence>
<keyword evidence="1" id="KW-0808">Transferase</keyword>
<dbReference type="Proteomes" id="UP000763088">
    <property type="component" value="Unassembled WGS sequence"/>
</dbReference>
<evidence type="ECO:0000259" key="2">
    <source>
        <dbReference type="Pfam" id="PF08241"/>
    </source>
</evidence>
<dbReference type="InterPro" id="IPR050447">
    <property type="entry name" value="Erg6_SMT_methyltransf"/>
</dbReference>
<dbReference type="SUPFAM" id="SSF53335">
    <property type="entry name" value="S-adenosyl-L-methionine-dependent methyltransferases"/>
    <property type="match status" value="1"/>
</dbReference>
<dbReference type="GO" id="GO:0008757">
    <property type="term" value="F:S-adenosylmethionine-dependent methyltransferase activity"/>
    <property type="evidence" value="ECO:0007669"/>
    <property type="project" value="InterPro"/>
</dbReference>
<sequence>MGLLKSFFSQCARPEGALGRVMLSFMNYTHGPLTNWGLKLVNIQDGWTILDVGCGGGFTIRRLLKRSKDAQVYGIDISEESVAKAKKVNAEVLDKQVFVTQGSAEKLPYDDAKFDLVTAVETVYFWPNLPGCLQEVRRVLKPGGKFVILVEVVDSDSKWTSVVEGMTAYTPEQIKSLLDDAGFIQTEIHRKKPTYATILGCKITS</sequence>
<dbReference type="AlphaFoldDB" id="A0A928GIB2"/>
<dbReference type="EMBL" id="SUYD01000005">
    <property type="protein sequence ID" value="MBE6265788.1"/>
    <property type="molecule type" value="Genomic_DNA"/>
</dbReference>
<organism evidence="3 4">
    <name type="scientific">Xylanibacter ruminicola</name>
    <name type="common">Prevotella ruminicola</name>
    <dbReference type="NCBI Taxonomy" id="839"/>
    <lineage>
        <taxon>Bacteria</taxon>
        <taxon>Pseudomonadati</taxon>
        <taxon>Bacteroidota</taxon>
        <taxon>Bacteroidia</taxon>
        <taxon>Bacteroidales</taxon>
        <taxon>Prevotellaceae</taxon>
        <taxon>Xylanibacter</taxon>
    </lineage>
</organism>
<evidence type="ECO:0000256" key="1">
    <source>
        <dbReference type="ARBA" id="ARBA00022679"/>
    </source>
</evidence>
<dbReference type="PANTHER" id="PTHR44068:SF11">
    <property type="entry name" value="GERANYL DIPHOSPHATE 2-C-METHYLTRANSFERASE"/>
    <property type="match status" value="1"/>
</dbReference>
<dbReference type="GO" id="GO:0032259">
    <property type="term" value="P:methylation"/>
    <property type="evidence" value="ECO:0007669"/>
    <property type="project" value="UniProtKB-KW"/>
</dbReference>
<accession>A0A928GIB2</accession>
<comment type="caution">
    <text evidence="3">The sequence shown here is derived from an EMBL/GenBank/DDBJ whole genome shotgun (WGS) entry which is preliminary data.</text>
</comment>
<proteinExistence type="predicted"/>
<name>A0A928GIB2_XYLRU</name>
<dbReference type="InterPro" id="IPR013216">
    <property type="entry name" value="Methyltransf_11"/>
</dbReference>
<dbReference type="CDD" id="cd02440">
    <property type="entry name" value="AdoMet_MTases"/>
    <property type="match status" value="1"/>
</dbReference>
<gene>
    <name evidence="3" type="ORF">E7102_04845</name>
</gene>
<keyword evidence="3" id="KW-0489">Methyltransferase</keyword>
<dbReference type="InterPro" id="IPR029063">
    <property type="entry name" value="SAM-dependent_MTases_sf"/>
</dbReference>
<dbReference type="Gene3D" id="3.40.50.150">
    <property type="entry name" value="Vaccinia Virus protein VP39"/>
    <property type="match status" value="1"/>
</dbReference>
<dbReference type="Pfam" id="PF08241">
    <property type="entry name" value="Methyltransf_11"/>
    <property type="match status" value="1"/>
</dbReference>
<protein>
    <submittedName>
        <fullName evidence="3">Class I SAM-dependent methyltransferase</fullName>
    </submittedName>
</protein>